<evidence type="ECO:0000256" key="2">
    <source>
        <dbReference type="RuleBase" id="RU003682"/>
    </source>
</evidence>
<comment type="caution">
    <text evidence="4">The sequence shown here is derived from an EMBL/GenBank/DDBJ whole genome shotgun (WGS) entry which is preliminary data.</text>
</comment>
<protein>
    <submittedName>
        <fullName evidence="4">2OG-Fe(II)oxygenase superfamily protein</fullName>
    </submittedName>
</protein>
<dbReference type="Pfam" id="PF03171">
    <property type="entry name" value="2OG-FeII_Oxy"/>
    <property type="match status" value="1"/>
</dbReference>
<keyword evidence="2" id="KW-0408">Iron</keyword>
<dbReference type="Proteomes" id="UP001629113">
    <property type="component" value="Unassembled WGS sequence"/>
</dbReference>
<comment type="similarity">
    <text evidence="1 2">Belongs to the iron/ascorbate-dependent oxidoreductase family.</text>
</comment>
<dbReference type="InterPro" id="IPR026992">
    <property type="entry name" value="DIOX_N"/>
</dbReference>
<dbReference type="PRINTS" id="PR00682">
    <property type="entry name" value="IPNSYNTHASE"/>
</dbReference>
<evidence type="ECO:0000313" key="5">
    <source>
        <dbReference type="Proteomes" id="UP001629113"/>
    </source>
</evidence>
<organism evidence="4 5">
    <name type="scientific">Phlyctema vagabunda</name>
    <dbReference type="NCBI Taxonomy" id="108571"/>
    <lineage>
        <taxon>Eukaryota</taxon>
        <taxon>Fungi</taxon>
        <taxon>Dikarya</taxon>
        <taxon>Ascomycota</taxon>
        <taxon>Pezizomycotina</taxon>
        <taxon>Leotiomycetes</taxon>
        <taxon>Helotiales</taxon>
        <taxon>Dermateaceae</taxon>
        <taxon>Phlyctema</taxon>
    </lineage>
</organism>
<evidence type="ECO:0000313" key="4">
    <source>
        <dbReference type="EMBL" id="KAL3420857.1"/>
    </source>
</evidence>
<sequence>METPKPFHIPTIDISAYLNPSSTTGDSEREHVIAQVRTACLTTGFFQLTGHGIPRDLQRRVLDGAAALFALPDAEKQKLDQSNSVGASHRGYEVLGKQALQEGTLPDLKEGFYIGQEIPEDDPRVQEKAFLMGPNLWPPTHLLPAAQFQEPMSTYWKLMFELAVRVLEILAAGLPYGPHIFDEFVSNDAVSSIRLLHYPPATRVESSGGDQQQEQLGAGAHTDFGAITLLLQDANPGLQVWHDEGQSWVDVEPNADAYVVNVGDMLSMWTSDLYKSSLHRVVNGSAAHRYSVPFFFDGNIECELWPLDGTRVDGAKVLTVEGHMKERFATTYGRVDRKPDPMEVA</sequence>
<dbReference type="InterPro" id="IPR005123">
    <property type="entry name" value="Oxoglu/Fe-dep_dioxygenase_dom"/>
</dbReference>
<dbReference type="PANTHER" id="PTHR47990">
    <property type="entry name" value="2-OXOGLUTARATE (2OG) AND FE(II)-DEPENDENT OXYGENASE SUPERFAMILY PROTEIN-RELATED"/>
    <property type="match status" value="1"/>
</dbReference>
<keyword evidence="2" id="KW-0560">Oxidoreductase</keyword>
<feature type="domain" description="Fe2OG dioxygenase" evidence="3">
    <location>
        <begin position="189"/>
        <end position="298"/>
    </location>
</feature>
<keyword evidence="2" id="KW-0479">Metal-binding</keyword>
<dbReference type="InterPro" id="IPR044861">
    <property type="entry name" value="IPNS-like_FE2OG_OXY"/>
</dbReference>
<gene>
    <name evidence="4" type="ORF">PVAG01_07302</name>
</gene>
<name>A0ABR4PC19_9HELO</name>
<dbReference type="Gene3D" id="2.60.120.330">
    <property type="entry name" value="B-lactam Antibiotic, Isopenicillin N Synthase, Chain"/>
    <property type="match status" value="1"/>
</dbReference>
<evidence type="ECO:0000256" key="1">
    <source>
        <dbReference type="ARBA" id="ARBA00008056"/>
    </source>
</evidence>
<dbReference type="InterPro" id="IPR027443">
    <property type="entry name" value="IPNS-like_sf"/>
</dbReference>
<dbReference type="Pfam" id="PF14226">
    <property type="entry name" value="DIOX_N"/>
    <property type="match status" value="1"/>
</dbReference>
<dbReference type="SUPFAM" id="SSF51197">
    <property type="entry name" value="Clavaminate synthase-like"/>
    <property type="match status" value="1"/>
</dbReference>
<evidence type="ECO:0000259" key="3">
    <source>
        <dbReference type="PROSITE" id="PS51471"/>
    </source>
</evidence>
<dbReference type="InterPro" id="IPR050231">
    <property type="entry name" value="Iron_ascorbate_oxido_reductase"/>
</dbReference>
<reference evidence="4 5" key="1">
    <citation type="submission" date="2024-06" db="EMBL/GenBank/DDBJ databases">
        <title>Complete genome of Phlyctema vagabunda strain 19-DSS-EL-015.</title>
        <authorList>
            <person name="Fiorenzani C."/>
        </authorList>
    </citation>
    <scope>NUCLEOTIDE SEQUENCE [LARGE SCALE GENOMIC DNA]</scope>
    <source>
        <strain evidence="4 5">19-DSS-EL-015</strain>
    </source>
</reference>
<keyword evidence="5" id="KW-1185">Reference proteome</keyword>
<dbReference type="EMBL" id="JBFCZG010000006">
    <property type="protein sequence ID" value="KAL3420857.1"/>
    <property type="molecule type" value="Genomic_DNA"/>
</dbReference>
<dbReference type="PROSITE" id="PS51471">
    <property type="entry name" value="FE2OG_OXY"/>
    <property type="match status" value="1"/>
</dbReference>
<proteinExistence type="inferred from homology"/>
<accession>A0ABR4PC19</accession>